<evidence type="ECO:0000256" key="2">
    <source>
        <dbReference type="SAM" id="Phobius"/>
    </source>
</evidence>
<reference evidence="3" key="2">
    <citation type="submission" date="2021-04" db="EMBL/GenBank/DDBJ databases">
        <authorList>
            <person name="Gilroy R."/>
        </authorList>
    </citation>
    <scope>NUCLEOTIDE SEQUENCE</scope>
    <source>
        <strain evidence="3">ChiW7-2402</strain>
    </source>
</reference>
<dbReference type="Pfam" id="PF13809">
    <property type="entry name" value="Tubulin_2"/>
    <property type="match status" value="1"/>
</dbReference>
<comment type="caution">
    <text evidence="3">The sequence shown here is derived from an EMBL/GenBank/DDBJ whole genome shotgun (WGS) entry which is preliminary data.</text>
</comment>
<dbReference type="AlphaFoldDB" id="A0A9D2G4F9"/>
<protein>
    <submittedName>
        <fullName evidence="3">Tubulin-like doman-containing protein</fullName>
    </submittedName>
</protein>
<dbReference type="InterPro" id="IPR025904">
    <property type="entry name" value="Tubulin-like"/>
</dbReference>
<feature type="compositionally biased region" description="Basic and acidic residues" evidence="1">
    <location>
        <begin position="561"/>
        <end position="571"/>
    </location>
</feature>
<proteinExistence type="predicted"/>
<reference evidence="3" key="1">
    <citation type="journal article" date="2021" name="PeerJ">
        <title>Extensive microbial diversity within the chicken gut microbiome revealed by metagenomics and culture.</title>
        <authorList>
            <person name="Gilroy R."/>
            <person name="Ravi A."/>
            <person name="Getino M."/>
            <person name="Pursley I."/>
            <person name="Horton D.L."/>
            <person name="Alikhan N.F."/>
            <person name="Baker D."/>
            <person name="Gharbi K."/>
            <person name="Hall N."/>
            <person name="Watson M."/>
            <person name="Adriaenssens E.M."/>
            <person name="Foster-Nyarko E."/>
            <person name="Jarju S."/>
            <person name="Secka A."/>
            <person name="Antonio M."/>
            <person name="Oren A."/>
            <person name="Chaudhuri R.R."/>
            <person name="La Ragione R."/>
            <person name="Hildebrand F."/>
            <person name="Pallen M.J."/>
        </authorList>
    </citation>
    <scope>NUCLEOTIDE SEQUENCE</scope>
    <source>
        <strain evidence="3">ChiW7-2402</strain>
    </source>
</reference>
<name>A0A9D2G4F9_9FIRM</name>
<sequence>MAQTLLLGLGGTGARIVNRVVKELYKNGKTINEGEICCAVLDTNGNDNDEISRSGTGVPVIPTSAPKTVREYINEYSSRTDIEEWCPTSPEFLRESMVDGASELRIKSRIAFMDCDLSGRLQRELGSLLNRVRQRDPQAKLRIMIVSSLAGGTGSGMFLQVALWLRQFLSGMQIMIRGIFVLPDVFIGTTRDIATSSATKQRHYANTYAAIRELNAITKVMKSAAFRLPDKITIGDLFDSDHDAGSGEKVFDLAFFIDYEDANRITLESISAYETMAAQLVYMQLFSPMKDDMYSEEDNLFMTNVQSEDPLYGSCGVAKAEYPAGSVKQYCSIRAMQESLTTGWGRIDSEIDADLKEQRRKERDNEPVGRYIEPRSEYIRHFDEYTSVKPDQAGRDRFFLSIAKDVKNEERKRDASGNSIVIYRDKIEDFVNGLNERLIESAVKDHSGLNDLTVRFADKERDSFLSTNRSEQDLERVADSDAREIDDAIHEFEENVEMYASEIVNAVCTYSVGDLNVANDCSVYGMLTKGESGEARTFVHPVAARYLLYKLVRELQKRREDLTPDDTKSAAEDYDDESGVFDNRATDKNESTPADYFRSKRWYQSTKGFLNDFKRAYFDYMSAVLPMYIQYEVEALQQRVYTMLIGRVEQLIAKFEAFFRSFDDVQRELKDKLDKNIRETAQDSGRTAYVLGGKESKEKMYRSLRFRNMSDSAINKSVIDTLYGSFCAQNRPDNPHNAEYRDLSVTSAFIEQTLASFAGEIEEDPENRELIDLDIYTAIGRENEVNGYRYGQTYDEAFKNYSENLRAKAAEFITLDRNVERNANGAAALRYKVFWGFSPLLKDISAAALRSLGVNEDLQADEAYPKNELCCYRAVYGVKAEGVLKFRELDDLGCYYRYYNTVIREMTLAAGYRGDEALVVTPHLDKRWHKILPSISAERRAESEDAFYHAFWLAIAYGHVYANNGKLFISHSEGDRLLTPVPITENGRRDGRQLRATEVARLIQTLRSDMIFMNSDIPSLEEIYQDDIARVSTYARSEVMRGLTEQSELNPVRLMLRLQASANQDGNVASSLLAGLEKIAAELAEHRDVSREGDSLEKSKYYVCRMIYDSFSDSGDKERAFYHWMRKFAQYNLKETGKPAGGGEGETGEVVAPVGDEAEDI</sequence>
<dbReference type="Gene3D" id="3.40.50.1440">
    <property type="entry name" value="Tubulin/FtsZ, GTPase domain"/>
    <property type="match status" value="1"/>
</dbReference>
<feature type="region of interest" description="Disordered" evidence="1">
    <location>
        <begin position="561"/>
        <end position="592"/>
    </location>
</feature>
<evidence type="ECO:0000313" key="3">
    <source>
        <dbReference type="EMBL" id="HIZ71950.1"/>
    </source>
</evidence>
<dbReference type="SUPFAM" id="SSF52490">
    <property type="entry name" value="Tubulin nucleotide-binding domain-like"/>
    <property type="match status" value="1"/>
</dbReference>
<keyword evidence="2" id="KW-0812">Transmembrane</keyword>
<evidence type="ECO:0000256" key="1">
    <source>
        <dbReference type="SAM" id="MobiDB-lite"/>
    </source>
</evidence>
<dbReference type="EMBL" id="DXBB01000002">
    <property type="protein sequence ID" value="HIZ71950.1"/>
    <property type="molecule type" value="Genomic_DNA"/>
</dbReference>
<gene>
    <name evidence="3" type="ORF">H9964_00030</name>
</gene>
<feature type="transmembrane region" description="Helical" evidence="2">
    <location>
        <begin position="141"/>
        <end position="165"/>
    </location>
</feature>
<keyword evidence="2" id="KW-0472">Membrane</keyword>
<feature type="region of interest" description="Disordered" evidence="1">
    <location>
        <begin position="1137"/>
        <end position="1161"/>
    </location>
</feature>
<keyword evidence="2" id="KW-1133">Transmembrane helix</keyword>
<evidence type="ECO:0000313" key="4">
    <source>
        <dbReference type="Proteomes" id="UP000824102"/>
    </source>
</evidence>
<organism evidence="3 4">
    <name type="scientific">Candidatus Gallimonas intestinavium</name>
    <dbReference type="NCBI Taxonomy" id="2838603"/>
    <lineage>
        <taxon>Bacteria</taxon>
        <taxon>Bacillati</taxon>
        <taxon>Bacillota</taxon>
        <taxon>Clostridia</taxon>
        <taxon>Candidatus Gallimonas</taxon>
    </lineage>
</organism>
<dbReference type="InterPro" id="IPR036525">
    <property type="entry name" value="Tubulin/FtsZ_GTPase_sf"/>
</dbReference>
<dbReference type="Proteomes" id="UP000824102">
    <property type="component" value="Unassembled WGS sequence"/>
</dbReference>
<accession>A0A9D2G4F9</accession>